<dbReference type="PANTHER" id="PTHR34297">
    <property type="entry name" value="HYPOTHETICAL CYTOSOLIC PROTEIN-RELATED"/>
    <property type="match status" value="1"/>
</dbReference>
<dbReference type="Proteomes" id="UP000005444">
    <property type="component" value="Chromosome"/>
</dbReference>
<sequence>MQTKPVEQAHLTFETNVIEKIVGVTARKINGILSFEGGMLSNITDRLRTKSDPTQGITAEVGEHQTRIEMNVVIEYGYEMQSVFEQVCKDTADAIKQLTGLTVIELDFNVVDVMTQSEWKNANTGKPNSTLDPNKNLK</sequence>
<comment type="similarity">
    <text evidence="1">Belongs to the asp23 family.</text>
</comment>
<dbReference type="PATRIC" id="fig|701521.8.peg.1476"/>
<keyword evidence="4" id="KW-1185">Reference proteome</keyword>
<reference evidence="3 4" key="1">
    <citation type="journal article" date="2012" name="J. Bacteriol.">
        <title>Complete Genome Sequence of the Beer Spoilage Organism Pediococcus claussenii ATCC BAA-344T.</title>
        <authorList>
            <person name="Pittet V."/>
            <person name="Abegunde T."/>
            <person name="Marfleet T."/>
            <person name="Haakensen M."/>
            <person name="Morrow K."/>
            <person name="Jayaprakash T."/>
            <person name="Schroeder K."/>
            <person name="Trost B."/>
            <person name="Byrns S."/>
            <person name="Bergsveinson J."/>
            <person name="Kusalik A."/>
            <person name="Ziola B."/>
        </authorList>
    </citation>
    <scope>NUCLEOTIDE SEQUENCE [LARGE SCALE GENOMIC DNA]</scope>
    <source>
        <strain evidence="3 4">ATCC BAA-344</strain>
    </source>
</reference>
<accession>G8PAK3</accession>
<evidence type="ECO:0000256" key="2">
    <source>
        <dbReference type="ARBA" id="ARBA00039575"/>
    </source>
</evidence>
<dbReference type="InterPro" id="IPR005531">
    <property type="entry name" value="Asp23"/>
</dbReference>
<protein>
    <recommendedName>
        <fullName evidence="2">Stress response regulator gls24 homolog</fullName>
    </recommendedName>
</protein>
<dbReference type="eggNOG" id="COG1302">
    <property type="taxonomic scope" value="Bacteria"/>
</dbReference>
<proteinExistence type="inferred from homology"/>
<name>G8PAK3_PEDCP</name>
<evidence type="ECO:0000313" key="3">
    <source>
        <dbReference type="EMBL" id="AEV95792.1"/>
    </source>
</evidence>
<dbReference type="RefSeq" id="WP_014215986.1">
    <property type="nucleotide sequence ID" value="NC_016605.1"/>
</dbReference>
<dbReference type="HOGENOM" id="CLU_113198_1_1_9"/>
<dbReference type="STRING" id="701521.PECL_1574"/>
<evidence type="ECO:0000256" key="1">
    <source>
        <dbReference type="ARBA" id="ARBA00005721"/>
    </source>
</evidence>
<organism evidence="3 4">
    <name type="scientific">Pediococcus claussenii (strain ATCC BAA-344 / DSM 14800 / JCM 18046 / KCTC 3811 / LMG 21948 / P06)</name>
    <dbReference type="NCBI Taxonomy" id="701521"/>
    <lineage>
        <taxon>Bacteria</taxon>
        <taxon>Bacillati</taxon>
        <taxon>Bacillota</taxon>
        <taxon>Bacilli</taxon>
        <taxon>Lactobacillales</taxon>
        <taxon>Lactobacillaceae</taxon>
        <taxon>Pediococcus</taxon>
    </lineage>
</organism>
<evidence type="ECO:0000313" key="4">
    <source>
        <dbReference type="Proteomes" id="UP000005444"/>
    </source>
</evidence>
<dbReference type="KEGG" id="pce:PECL_1574"/>
<dbReference type="EMBL" id="CP003137">
    <property type="protein sequence ID" value="AEV95792.1"/>
    <property type="molecule type" value="Genomic_DNA"/>
</dbReference>
<gene>
    <name evidence="3" type="ordered locus">PECL_1574</name>
</gene>
<dbReference type="PANTHER" id="PTHR34297:SF3">
    <property type="entry name" value="ALKALINE SHOCK PROTEIN 23"/>
    <property type="match status" value="1"/>
</dbReference>
<dbReference type="Pfam" id="PF03780">
    <property type="entry name" value="Asp23"/>
    <property type="match status" value="1"/>
</dbReference>
<dbReference type="AlphaFoldDB" id="G8PAK3"/>